<dbReference type="GO" id="GO:0016787">
    <property type="term" value="F:hydrolase activity"/>
    <property type="evidence" value="ECO:0007669"/>
    <property type="project" value="UniProtKB-KW"/>
</dbReference>
<dbReference type="Proteomes" id="UP000565207">
    <property type="component" value="Unassembled WGS sequence"/>
</dbReference>
<evidence type="ECO:0000256" key="2">
    <source>
        <dbReference type="ARBA" id="ARBA00022695"/>
    </source>
</evidence>
<dbReference type="InterPro" id="IPR043502">
    <property type="entry name" value="DNA/RNA_pol_sf"/>
</dbReference>
<evidence type="ECO:0000256" key="1">
    <source>
        <dbReference type="ARBA" id="ARBA00022679"/>
    </source>
</evidence>
<dbReference type="PANTHER" id="PTHR41694:SF3">
    <property type="entry name" value="RNA-DIRECTED DNA POLYMERASE-RELATED"/>
    <property type="match status" value="1"/>
</dbReference>
<dbReference type="AlphaFoldDB" id="A0A7K6N8A5"/>
<evidence type="ECO:0000256" key="3">
    <source>
        <dbReference type="ARBA" id="ARBA00022722"/>
    </source>
</evidence>
<dbReference type="Pfam" id="PF06817">
    <property type="entry name" value="RVT_thumb"/>
    <property type="match status" value="1"/>
</dbReference>
<name>A0A7K6N8A5_PEDTO</name>
<comment type="caution">
    <text evidence="8">The sequence shown here is derived from an EMBL/GenBank/DDBJ whole genome shotgun (WGS) entry which is preliminary data.</text>
</comment>
<dbReference type="EMBL" id="VZRU01004072">
    <property type="protein sequence ID" value="NWW44724.1"/>
    <property type="molecule type" value="Genomic_DNA"/>
</dbReference>
<feature type="domain" description="Reverse transcriptase thumb" evidence="7">
    <location>
        <begin position="2"/>
        <end position="49"/>
    </location>
</feature>
<dbReference type="Gene3D" id="3.30.70.270">
    <property type="match status" value="1"/>
</dbReference>
<dbReference type="GO" id="GO:0003964">
    <property type="term" value="F:RNA-directed DNA polymerase activity"/>
    <property type="evidence" value="ECO:0007669"/>
    <property type="project" value="UniProtKB-KW"/>
</dbReference>
<evidence type="ECO:0000256" key="4">
    <source>
        <dbReference type="ARBA" id="ARBA00022759"/>
    </source>
</evidence>
<keyword evidence="3" id="KW-0540">Nuclease</keyword>
<keyword evidence="1" id="KW-0808">Transferase</keyword>
<proteinExistence type="predicted"/>
<keyword evidence="4" id="KW-0255">Endonuclease</keyword>
<protein>
    <submittedName>
        <fullName evidence="8">POK18 protein</fullName>
    </submittedName>
</protein>
<keyword evidence="6" id="KW-0695">RNA-directed DNA polymerase</keyword>
<keyword evidence="2" id="KW-0548">Nucleotidyltransferase</keyword>
<feature type="non-terminal residue" evidence="8">
    <location>
        <position position="1"/>
    </location>
</feature>
<sequence>AQKLLGNINWVCSYLGITTEPLSPLFRLLKGDTDLTSPKKLDKDANYTLETVEEAMSNRQVYRVDIELSINLYVPISDMRPTGILAQWSEKWKDSLHIL</sequence>
<keyword evidence="5" id="KW-0378">Hydrolase</keyword>
<keyword evidence="9" id="KW-1185">Reference proteome</keyword>
<evidence type="ECO:0000256" key="5">
    <source>
        <dbReference type="ARBA" id="ARBA00022801"/>
    </source>
</evidence>
<dbReference type="SUPFAM" id="SSF56672">
    <property type="entry name" value="DNA/RNA polymerases"/>
    <property type="match status" value="1"/>
</dbReference>
<evidence type="ECO:0000313" key="8">
    <source>
        <dbReference type="EMBL" id="NWW44724.1"/>
    </source>
</evidence>
<dbReference type="GO" id="GO:0035613">
    <property type="term" value="F:RNA stem-loop binding"/>
    <property type="evidence" value="ECO:0007669"/>
    <property type="project" value="TreeGrafter"/>
</dbReference>
<evidence type="ECO:0000259" key="7">
    <source>
        <dbReference type="Pfam" id="PF06817"/>
    </source>
</evidence>
<evidence type="ECO:0000313" key="9">
    <source>
        <dbReference type="Proteomes" id="UP000565207"/>
    </source>
</evidence>
<organism evidence="8 9">
    <name type="scientific">Pedionomus torquatus</name>
    <name type="common">Plains-wanderer</name>
    <dbReference type="NCBI Taxonomy" id="227192"/>
    <lineage>
        <taxon>Eukaryota</taxon>
        <taxon>Metazoa</taxon>
        <taxon>Chordata</taxon>
        <taxon>Craniata</taxon>
        <taxon>Vertebrata</taxon>
        <taxon>Euteleostomi</taxon>
        <taxon>Archelosauria</taxon>
        <taxon>Archosauria</taxon>
        <taxon>Dinosauria</taxon>
        <taxon>Saurischia</taxon>
        <taxon>Theropoda</taxon>
        <taxon>Coelurosauria</taxon>
        <taxon>Aves</taxon>
        <taxon>Neognathae</taxon>
        <taxon>Neoaves</taxon>
        <taxon>Charadriiformes</taxon>
        <taxon>Pedionomidae</taxon>
        <taxon>Pedionomus</taxon>
    </lineage>
</organism>
<reference evidence="8 9" key="1">
    <citation type="submission" date="2019-09" db="EMBL/GenBank/DDBJ databases">
        <title>Bird 10,000 Genomes (B10K) Project - Family phase.</title>
        <authorList>
            <person name="Zhang G."/>
        </authorList>
    </citation>
    <scope>NUCLEOTIDE SEQUENCE [LARGE SCALE GENOMIC DNA]</scope>
    <source>
        <strain evidence="8">B10K-DU-029-80</strain>
        <tissue evidence="8">Muscle</tissue>
    </source>
</reference>
<dbReference type="InterPro" id="IPR010661">
    <property type="entry name" value="RVT_thumb"/>
</dbReference>
<accession>A0A7K6N8A5</accession>
<evidence type="ECO:0000256" key="6">
    <source>
        <dbReference type="ARBA" id="ARBA00022918"/>
    </source>
</evidence>
<dbReference type="InterPro" id="IPR043128">
    <property type="entry name" value="Rev_trsase/Diguanyl_cyclase"/>
</dbReference>
<feature type="non-terminal residue" evidence="8">
    <location>
        <position position="99"/>
    </location>
</feature>
<gene>
    <name evidence="8" type="primary">Ervk18_1</name>
    <name evidence="8" type="ORF">PEDTOR_R14702</name>
</gene>
<dbReference type="PANTHER" id="PTHR41694">
    <property type="entry name" value="ENDOGENOUS RETROVIRUS GROUP K MEMBER POL PROTEIN"/>
    <property type="match status" value="1"/>
</dbReference>
<dbReference type="GO" id="GO:0004519">
    <property type="term" value="F:endonuclease activity"/>
    <property type="evidence" value="ECO:0007669"/>
    <property type="project" value="UniProtKB-KW"/>
</dbReference>